<evidence type="ECO:0000256" key="2">
    <source>
        <dbReference type="SAM" id="Phobius"/>
    </source>
</evidence>
<feature type="transmembrane region" description="Helical" evidence="2">
    <location>
        <begin position="182"/>
        <end position="201"/>
    </location>
</feature>
<accession>A0A8H5H220</accession>
<feature type="transmembrane region" description="Helical" evidence="2">
    <location>
        <begin position="29"/>
        <end position="51"/>
    </location>
</feature>
<feature type="transmembrane region" description="Helical" evidence="2">
    <location>
        <begin position="346"/>
        <end position="370"/>
    </location>
</feature>
<evidence type="ECO:0000313" key="4">
    <source>
        <dbReference type="Proteomes" id="UP000565441"/>
    </source>
</evidence>
<evidence type="ECO:0000256" key="1">
    <source>
        <dbReference type="SAM" id="MobiDB-lite"/>
    </source>
</evidence>
<name>A0A8H5H220_9AGAR</name>
<reference evidence="3 4" key="1">
    <citation type="journal article" date="2020" name="ISME J.">
        <title>Uncovering the hidden diversity of litter-decomposition mechanisms in mushroom-forming fungi.</title>
        <authorList>
            <person name="Floudas D."/>
            <person name="Bentzer J."/>
            <person name="Ahren D."/>
            <person name="Johansson T."/>
            <person name="Persson P."/>
            <person name="Tunlid A."/>
        </authorList>
    </citation>
    <scope>NUCLEOTIDE SEQUENCE [LARGE SCALE GENOMIC DNA]</scope>
    <source>
        <strain evidence="3 4">CBS 661.87</strain>
    </source>
</reference>
<feature type="region of interest" description="Disordered" evidence="1">
    <location>
        <begin position="494"/>
        <end position="513"/>
    </location>
</feature>
<comment type="caution">
    <text evidence="3">The sequence shown here is derived from an EMBL/GenBank/DDBJ whole genome shotgun (WGS) entry which is preliminary data.</text>
</comment>
<keyword evidence="2" id="KW-0472">Membrane</keyword>
<dbReference type="Proteomes" id="UP000565441">
    <property type="component" value="Unassembled WGS sequence"/>
</dbReference>
<feature type="transmembrane region" description="Helical" evidence="2">
    <location>
        <begin position="408"/>
        <end position="431"/>
    </location>
</feature>
<dbReference type="AlphaFoldDB" id="A0A8H5H220"/>
<dbReference type="PANTHER" id="PTHR34391:SF2">
    <property type="entry name" value="TRP C-TERMINAL DOMAIN-CONTAINING PROTEIN"/>
    <property type="match status" value="1"/>
</dbReference>
<evidence type="ECO:0000313" key="3">
    <source>
        <dbReference type="EMBL" id="KAF5375349.1"/>
    </source>
</evidence>
<sequence length="523" mass="58800">MVHSHYVQSVKTRLSSAYARITLNRVTTAFFIFSFVHCFAQGIIQSFLFSIDAEYNFLLSSITRVAGIPTSNMTYFEGVSGNLHLRMCDDIPHGQRRYPCIDIFRSEVDVNNFLVSNTRQGIQSSNRFEGGVVVSAVRDSTSKNITGVTLTSESKTVSLSRQCTQTLVYPQQITRNSMREDLTFVLLQFWLFAISVIAIMYDSVPHTLAVLMTRGLITAWSAFAVWRTKFIESKLQEMIFQNGTPCSFDPFPAYFNLRVSYEIPDLILNVTALLIACYLSLTLLRDYNAQSFKCVGAPEHINRINKFFMAVLACLQLEAFVLVAAMGLWIDVLINTAIAKISAHTALYKALFIVTAILLLPWITMGWYAIRREMRVLMVVFLGIAFVILSGWSIMFYSIVYRWSFMEWPYLGCFTVASLVLIIASVVLGVICRLNFGKGLAQYLQAEAALASSNFAPEVFSHDEEKDMDLDLKVPATFEQPEVFYVAPPTVTRGGASEHSHPRAVHLSPSQSSLSNVPYNIPF</sequence>
<keyword evidence="2" id="KW-0812">Transmembrane</keyword>
<feature type="transmembrane region" description="Helical" evidence="2">
    <location>
        <begin position="266"/>
        <end position="287"/>
    </location>
</feature>
<feature type="transmembrane region" description="Helical" evidence="2">
    <location>
        <begin position="307"/>
        <end position="334"/>
    </location>
</feature>
<dbReference type="PANTHER" id="PTHR34391">
    <property type="entry name" value="UPF0658 GOLGI APPARATUS MEMBRANE PROTEIN C1952.10C-RELATED"/>
    <property type="match status" value="1"/>
</dbReference>
<organism evidence="3 4">
    <name type="scientific">Tricholomella constricta</name>
    <dbReference type="NCBI Taxonomy" id="117010"/>
    <lineage>
        <taxon>Eukaryota</taxon>
        <taxon>Fungi</taxon>
        <taxon>Dikarya</taxon>
        <taxon>Basidiomycota</taxon>
        <taxon>Agaricomycotina</taxon>
        <taxon>Agaricomycetes</taxon>
        <taxon>Agaricomycetidae</taxon>
        <taxon>Agaricales</taxon>
        <taxon>Tricholomatineae</taxon>
        <taxon>Lyophyllaceae</taxon>
        <taxon>Tricholomella</taxon>
    </lineage>
</organism>
<keyword evidence="2" id="KW-1133">Transmembrane helix</keyword>
<proteinExistence type="predicted"/>
<feature type="transmembrane region" description="Helical" evidence="2">
    <location>
        <begin position="376"/>
        <end position="401"/>
    </location>
</feature>
<dbReference type="InterPro" id="IPR040410">
    <property type="entry name" value="UPF0658_Golgi"/>
</dbReference>
<keyword evidence="4" id="KW-1185">Reference proteome</keyword>
<dbReference type="GO" id="GO:0005794">
    <property type="term" value="C:Golgi apparatus"/>
    <property type="evidence" value="ECO:0007669"/>
    <property type="project" value="TreeGrafter"/>
</dbReference>
<gene>
    <name evidence="3" type="ORF">D9615_008029</name>
</gene>
<dbReference type="EMBL" id="JAACJP010000034">
    <property type="protein sequence ID" value="KAF5375349.1"/>
    <property type="molecule type" value="Genomic_DNA"/>
</dbReference>
<protein>
    <submittedName>
        <fullName evidence="3">Uncharacterized protein</fullName>
    </submittedName>
</protein>
<dbReference type="OrthoDB" id="3263941at2759"/>